<organism evidence="1 2">
    <name type="scientific">Dictyostelium discoideum</name>
    <name type="common">Social amoeba</name>
    <dbReference type="NCBI Taxonomy" id="44689"/>
    <lineage>
        <taxon>Eukaryota</taxon>
        <taxon>Amoebozoa</taxon>
        <taxon>Evosea</taxon>
        <taxon>Eumycetozoa</taxon>
        <taxon>Dictyostelia</taxon>
        <taxon>Dictyosteliales</taxon>
        <taxon>Dictyosteliaceae</taxon>
        <taxon>Dictyostelium</taxon>
    </lineage>
</organism>
<dbReference type="dictyBase" id="DDB_G0295745"/>
<dbReference type="GeneID" id="8627053"/>
<dbReference type="AlphaFoldDB" id="C7G060"/>
<dbReference type="PaxDb" id="44689-DDB0252574"/>
<reference evidence="1 2" key="1">
    <citation type="journal article" date="2005" name="Nature">
        <title>The genome of the social amoeba Dictyostelium discoideum.</title>
        <authorList>
            <consortium name="The Dictyostelium discoideum Sequencing Consortium"/>
            <person name="Eichinger L."/>
            <person name="Pachebat J.A."/>
            <person name="Glockner G."/>
            <person name="Rajandream M.A."/>
            <person name="Sucgang R."/>
            <person name="Berriman M."/>
            <person name="Song J."/>
            <person name="Olsen R."/>
            <person name="Szafranski K."/>
            <person name="Xu Q."/>
            <person name="Tunggal B."/>
            <person name="Kummerfeld S."/>
            <person name="Madera M."/>
            <person name="Konfortov B.A."/>
            <person name="Rivero F."/>
            <person name="Bankier A.T."/>
            <person name="Lehmann R."/>
            <person name="Hamlin N."/>
            <person name="Davies R."/>
            <person name="Gaudet P."/>
            <person name="Fey P."/>
            <person name="Pilcher K."/>
            <person name="Chen G."/>
            <person name="Saunders D."/>
            <person name="Sodergren E."/>
            <person name="Davis P."/>
            <person name="Kerhornou A."/>
            <person name="Nie X."/>
            <person name="Hall N."/>
            <person name="Anjard C."/>
            <person name="Hemphill L."/>
            <person name="Bason N."/>
            <person name="Farbrother P."/>
            <person name="Desany B."/>
            <person name="Just E."/>
            <person name="Morio T."/>
            <person name="Rost R."/>
            <person name="Churcher C."/>
            <person name="Cooper J."/>
            <person name="Haydock S."/>
            <person name="van Driessche N."/>
            <person name="Cronin A."/>
            <person name="Goodhead I."/>
            <person name="Muzny D."/>
            <person name="Mourier T."/>
            <person name="Pain A."/>
            <person name="Lu M."/>
            <person name="Harper D."/>
            <person name="Lindsay R."/>
            <person name="Hauser H."/>
            <person name="James K."/>
            <person name="Quiles M."/>
            <person name="Madan Babu M."/>
            <person name="Saito T."/>
            <person name="Buchrieser C."/>
            <person name="Wardroper A."/>
            <person name="Felder M."/>
            <person name="Thangavelu M."/>
            <person name="Johnson D."/>
            <person name="Knights A."/>
            <person name="Loulseged H."/>
            <person name="Mungall K."/>
            <person name="Oliver K."/>
            <person name="Price C."/>
            <person name="Quail M.A."/>
            <person name="Urushihara H."/>
            <person name="Hernandez J."/>
            <person name="Rabbinowitsch E."/>
            <person name="Steffen D."/>
            <person name="Sanders M."/>
            <person name="Ma J."/>
            <person name="Kohara Y."/>
            <person name="Sharp S."/>
            <person name="Simmonds M."/>
            <person name="Spiegler S."/>
            <person name="Tivey A."/>
            <person name="Sugano S."/>
            <person name="White B."/>
            <person name="Walker D."/>
            <person name="Woodward J."/>
            <person name="Winckler T."/>
            <person name="Tanaka Y."/>
            <person name="Shaulsky G."/>
            <person name="Schleicher M."/>
            <person name="Weinstock G."/>
            <person name="Rosenthal A."/>
            <person name="Cox E.C."/>
            <person name="Chisholm R.L."/>
            <person name="Gibbs R."/>
            <person name="Loomis W.F."/>
            <person name="Platzer M."/>
            <person name="Kay R.R."/>
            <person name="Williams J."/>
            <person name="Dear P.H."/>
            <person name="Noegel A.A."/>
            <person name="Barrell B."/>
            <person name="Kuspa A."/>
        </authorList>
    </citation>
    <scope>NUCLEOTIDE SEQUENCE [LARGE SCALE GENOMIC DNA]</scope>
    <source>
        <strain evidence="1 2">AX4</strain>
    </source>
</reference>
<proteinExistence type="predicted"/>
<accession>C7G060</accession>
<evidence type="ECO:0000313" key="2">
    <source>
        <dbReference type="Proteomes" id="UP000002195"/>
    </source>
</evidence>
<sequence>MSLFKSLTSINKNRIGTNNNEILPTSNYNNINNKNQFGNESSRWIPYKYWIVSYGYYKVIAHC</sequence>
<dbReference type="EMBL" id="AAFI02000135">
    <property type="protein sequence ID" value="EEU04059.1"/>
    <property type="molecule type" value="Genomic_DNA"/>
</dbReference>
<dbReference type="InParanoid" id="C7G060"/>
<dbReference type="VEuPathDB" id="AmoebaDB:DDB_G0295745"/>
<gene>
    <name evidence="1" type="ORF">DDB_G0295745</name>
</gene>
<comment type="caution">
    <text evidence="1">The sequence shown here is derived from an EMBL/GenBank/DDBJ whole genome shotgun (WGS) entry which is preliminary data.</text>
</comment>
<dbReference type="Proteomes" id="UP000002195">
    <property type="component" value="Unassembled WGS sequence"/>
</dbReference>
<evidence type="ECO:0000313" key="1">
    <source>
        <dbReference type="EMBL" id="EEU04059.1"/>
    </source>
</evidence>
<dbReference type="RefSeq" id="XP_002649111.1">
    <property type="nucleotide sequence ID" value="XM_002649065.1"/>
</dbReference>
<dbReference type="KEGG" id="ddi:DDB_G0295745"/>
<name>C7G060_DICDI</name>
<protein>
    <submittedName>
        <fullName evidence="1">Uncharacterized protein</fullName>
    </submittedName>
</protein>
<keyword evidence="2" id="KW-1185">Reference proteome</keyword>
<dbReference type="HOGENOM" id="CLU_2890476_0_0_1"/>